<gene>
    <name evidence="1" type="ORF">LCGC14_3104780</name>
</gene>
<sequence>MQKEMVIEVACLVDFDELDPDDRNEMGECSVDGSYGLTLSE</sequence>
<dbReference type="AlphaFoldDB" id="A0A0F8YE90"/>
<dbReference type="EMBL" id="LAZR01067010">
    <property type="protein sequence ID" value="KKK52454.1"/>
    <property type="molecule type" value="Genomic_DNA"/>
</dbReference>
<accession>A0A0F8YE90</accession>
<proteinExistence type="predicted"/>
<comment type="caution">
    <text evidence="1">The sequence shown here is derived from an EMBL/GenBank/DDBJ whole genome shotgun (WGS) entry which is preliminary data.</text>
</comment>
<organism evidence="1">
    <name type="scientific">marine sediment metagenome</name>
    <dbReference type="NCBI Taxonomy" id="412755"/>
    <lineage>
        <taxon>unclassified sequences</taxon>
        <taxon>metagenomes</taxon>
        <taxon>ecological metagenomes</taxon>
    </lineage>
</organism>
<evidence type="ECO:0000313" key="1">
    <source>
        <dbReference type="EMBL" id="KKK52454.1"/>
    </source>
</evidence>
<reference evidence="1" key="1">
    <citation type="journal article" date="2015" name="Nature">
        <title>Complex archaea that bridge the gap between prokaryotes and eukaryotes.</title>
        <authorList>
            <person name="Spang A."/>
            <person name="Saw J.H."/>
            <person name="Jorgensen S.L."/>
            <person name="Zaremba-Niedzwiedzka K."/>
            <person name="Martijn J."/>
            <person name="Lind A.E."/>
            <person name="van Eijk R."/>
            <person name="Schleper C."/>
            <person name="Guy L."/>
            <person name="Ettema T.J."/>
        </authorList>
    </citation>
    <scope>NUCLEOTIDE SEQUENCE</scope>
</reference>
<feature type="non-terminal residue" evidence="1">
    <location>
        <position position="41"/>
    </location>
</feature>
<protein>
    <submittedName>
        <fullName evidence="1">Uncharacterized protein</fullName>
    </submittedName>
</protein>
<name>A0A0F8YE90_9ZZZZ</name>